<comment type="similarity">
    <text evidence="2 7">Belongs to the peptidase M14 family.</text>
</comment>
<evidence type="ECO:0000256" key="1">
    <source>
        <dbReference type="ARBA" id="ARBA00001947"/>
    </source>
</evidence>
<dbReference type="GO" id="GO:0006508">
    <property type="term" value="P:proteolysis"/>
    <property type="evidence" value="ECO:0007669"/>
    <property type="project" value="UniProtKB-KW"/>
</dbReference>
<keyword evidence="4" id="KW-0378">Hydrolase</keyword>
<dbReference type="GO" id="GO:0008270">
    <property type="term" value="F:zinc ion binding"/>
    <property type="evidence" value="ECO:0007669"/>
    <property type="project" value="InterPro"/>
</dbReference>
<organism evidence="9 10">
    <name type="scientific">Winogradskyella luteola</name>
    <dbReference type="NCBI Taxonomy" id="2828330"/>
    <lineage>
        <taxon>Bacteria</taxon>
        <taxon>Pseudomonadati</taxon>
        <taxon>Bacteroidota</taxon>
        <taxon>Flavobacteriia</taxon>
        <taxon>Flavobacteriales</taxon>
        <taxon>Flavobacteriaceae</taxon>
        <taxon>Winogradskyella</taxon>
    </lineage>
</organism>
<evidence type="ECO:0000256" key="2">
    <source>
        <dbReference type="ARBA" id="ARBA00005988"/>
    </source>
</evidence>
<keyword evidence="6" id="KW-0482">Metalloprotease</keyword>
<protein>
    <submittedName>
        <fullName evidence="9">DUF2817 domain-containing protein</fullName>
    </submittedName>
</protein>
<dbReference type="PANTHER" id="PTHR11705">
    <property type="entry name" value="PROTEASE FAMILY M14 CARBOXYPEPTIDASE A,B"/>
    <property type="match status" value="1"/>
</dbReference>
<dbReference type="Proteomes" id="UP001138894">
    <property type="component" value="Unassembled WGS sequence"/>
</dbReference>
<evidence type="ECO:0000256" key="5">
    <source>
        <dbReference type="ARBA" id="ARBA00022833"/>
    </source>
</evidence>
<dbReference type="AlphaFoldDB" id="A0A9X1JNY7"/>
<keyword evidence="3" id="KW-0645">Protease</keyword>
<sequence>MKSEHLNSLYSLVKNPKLFGRYITNSDIEKCLAKYPDSIISTIGYSVEQRPIYSLKFGTGPKKILLWSQMHGNESTTTKALFDCFNLFFTNNAIPNLILETCTLLVIPILNPDGAERYMRLNANGVDLNRDAQDLSQPESKLLRAVFDDFQPDFCFNLHGQRTIYNVATSNVPATLSFLSPAQDKERSLTPNRKLAMSIISKINDLMQTVIPDGIGRYDDGFNLNCVGDTFQNLGVPTLLYETGHFTNDYKREEVRRYAFMAILKGLYTIAEGVGESGYKDYFNIPENGKLFYDIIIRNARLKENEDIVTDIAILYKETLFDGKIEFVPIVEVISNFEGYFGHREIDAKGNLLITSEKSELKVTNEIDFVVINNEKIALKPLNN</sequence>
<dbReference type="InterPro" id="IPR000834">
    <property type="entry name" value="Peptidase_M14"/>
</dbReference>
<gene>
    <name evidence="9" type="ORF">KCG49_03035</name>
</gene>
<evidence type="ECO:0000256" key="7">
    <source>
        <dbReference type="PROSITE-ProRule" id="PRU01379"/>
    </source>
</evidence>
<evidence type="ECO:0000256" key="4">
    <source>
        <dbReference type="ARBA" id="ARBA00022801"/>
    </source>
</evidence>
<evidence type="ECO:0000259" key="8">
    <source>
        <dbReference type="PROSITE" id="PS52035"/>
    </source>
</evidence>
<dbReference type="Pfam" id="PF00246">
    <property type="entry name" value="Peptidase_M14"/>
    <property type="match status" value="1"/>
</dbReference>
<dbReference type="PROSITE" id="PS52035">
    <property type="entry name" value="PEPTIDASE_M14"/>
    <property type="match status" value="1"/>
</dbReference>
<accession>A0A9X1JNY7</accession>
<feature type="domain" description="Peptidase M14" evidence="8">
    <location>
        <begin position="15"/>
        <end position="267"/>
    </location>
</feature>
<evidence type="ECO:0000313" key="10">
    <source>
        <dbReference type="Proteomes" id="UP001138894"/>
    </source>
</evidence>
<evidence type="ECO:0000256" key="6">
    <source>
        <dbReference type="ARBA" id="ARBA00023049"/>
    </source>
</evidence>
<keyword evidence="5" id="KW-0862">Zinc</keyword>
<dbReference type="CDD" id="cd06239">
    <property type="entry name" value="M14-like"/>
    <property type="match status" value="1"/>
</dbReference>
<dbReference type="PANTHER" id="PTHR11705:SF143">
    <property type="entry name" value="SLL0236 PROTEIN"/>
    <property type="match status" value="1"/>
</dbReference>
<keyword evidence="10" id="KW-1185">Reference proteome</keyword>
<dbReference type="GO" id="GO:0005615">
    <property type="term" value="C:extracellular space"/>
    <property type="evidence" value="ECO:0007669"/>
    <property type="project" value="TreeGrafter"/>
</dbReference>
<name>A0A9X1JNY7_9FLAO</name>
<dbReference type="GO" id="GO:0004181">
    <property type="term" value="F:metallocarboxypeptidase activity"/>
    <property type="evidence" value="ECO:0007669"/>
    <property type="project" value="InterPro"/>
</dbReference>
<dbReference type="SMART" id="SM00631">
    <property type="entry name" value="Zn_pept"/>
    <property type="match status" value="1"/>
</dbReference>
<reference evidence="9" key="1">
    <citation type="submission" date="2021-04" db="EMBL/GenBank/DDBJ databases">
        <authorList>
            <person name="Pira H."/>
            <person name="Risdian C."/>
            <person name="Wink J."/>
        </authorList>
    </citation>
    <scope>NUCLEOTIDE SEQUENCE</scope>
    <source>
        <strain evidence="9">WHY3</strain>
    </source>
</reference>
<dbReference type="EMBL" id="JAGSPD010000002">
    <property type="protein sequence ID" value="MBV7268164.1"/>
    <property type="molecule type" value="Genomic_DNA"/>
</dbReference>
<evidence type="ECO:0000313" key="9">
    <source>
        <dbReference type="EMBL" id="MBV7268164.1"/>
    </source>
</evidence>
<evidence type="ECO:0000256" key="3">
    <source>
        <dbReference type="ARBA" id="ARBA00022670"/>
    </source>
</evidence>
<proteinExistence type="inferred from homology"/>
<comment type="cofactor">
    <cofactor evidence="1">
        <name>Zn(2+)</name>
        <dbReference type="ChEBI" id="CHEBI:29105"/>
    </cofactor>
</comment>
<dbReference type="RefSeq" id="WP_218544711.1">
    <property type="nucleotide sequence ID" value="NZ_JAGSPD010000002.1"/>
</dbReference>
<comment type="caution">
    <text evidence="9">The sequence shown here is derived from an EMBL/GenBank/DDBJ whole genome shotgun (WGS) entry which is preliminary data.</text>
</comment>
<comment type="caution">
    <text evidence="7">Lacks conserved residue(s) required for the propagation of feature annotation.</text>
</comment>